<evidence type="ECO:0000256" key="2">
    <source>
        <dbReference type="ARBA" id="ARBA00022714"/>
    </source>
</evidence>
<dbReference type="SUPFAM" id="SSF52343">
    <property type="entry name" value="Ferredoxin reductase-like, C-terminal NADP-linked domain"/>
    <property type="match status" value="1"/>
</dbReference>
<dbReference type="Gene3D" id="3.40.50.80">
    <property type="entry name" value="Nucleotide-binding domain of ferredoxin-NADP reductase (FNR) module"/>
    <property type="match status" value="1"/>
</dbReference>
<dbReference type="AlphaFoldDB" id="A0A178LUY9"/>
<dbReference type="InterPro" id="IPR039261">
    <property type="entry name" value="FNR_nucleotide-bd"/>
</dbReference>
<dbReference type="Gene3D" id="3.10.20.30">
    <property type="match status" value="1"/>
</dbReference>
<dbReference type="InterPro" id="IPR012675">
    <property type="entry name" value="Beta-grasp_dom_sf"/>
</dbReference>
<evidence type="ECO:0000259" key="4">
    <source>
        <dbReference type="PROSITE" id="PS51384"/>
    </source>
</evidence>
<dbReference type="InterPro" id="IPR001041">
    <property type="entry name" value="2Fe-2S_ferredoxin-type"/>
</dbReference>
<proteinExistence type="predicted"/>
<dbReference type="PRINTS" id="PR00410">
    <property type="entry name" value="PHEHYDRXLASE"/>
</dbReference>
<keyword evidence="3" id="KW-0411">Iron-sulfur</keyword>
<dbReference type="Pfam" id="PF00175">
    <property type="entry name" value="NAD_binding_1"/>
    <property type="match status" value="1"/>
</dbReference>
<organism evidence="5 6">
    <name type="scientific">Mycolicibacterium iranicum</name>
    <name type="common">Mycobacterium iranicum</name>
    <dbReference type="NCBI Taxonomy" id="912594"/>
    <lineage>
        <taxon>Bacteria</taxon>
        <taxon>Bacillati</taxon>
        <taxon>Actinomycetota</taxon>
        <taxon>Actinomycetes</taxon>
        <taxon>Mycobacteriales</taxon>
        <taxon>Mycobacteriaceae</taxon>
        <taxon>Mycolicibacterium</taxon>
    </lineage>
</organism>
<keyword evidence="2" id="KW-0408">Iron</keyword>
<dbReference type="Proteomes" id="UP000078396">
    <property type="component" value="Unassembled WGS sequence"/>
</dbReference>
<dbReference type="InterPro" id="IPR017938">
    <property type="entry name" value="Riboflavin_synthase-like_b-brl"/>
</dbReference>
<comment type="caution">
    <text evidence="5">The sequence shown here is derived from an EMBL/GenBank/DDBJ whole genome shotgun (WGS) entry which is preliminary data.</text>
</comment>
<dbReference type="OrthoDB" id="9796486at2"/>
<keyword evidence="2" id="KW-0479">Metal-binding</keyword>
<dbReference type="Pfam" id="PF00970">
    <property type="entry name" value="FAD_binding_6"/>
    <property type="match status" value="1"/>
</dbReference>
<protein>
    <submittedName>
        <fullName evidence="5">Ferredoxin reductase</fullName>
    </submittedName>
</protein>
<dbReference type="InterPro" id="IPR017927">
    <property type="entry name" value="FAD-bd_FR_type"/>
</dbReference>
<comment type="cofactor">
    <cofactor evidence="1">
        <name>FAD</name>
        <dbReference type="ChEBI" id="CHEBI:57692"/>
    </cofactor>
</comment>
<evidence type="ECO:0000313" key="5">
    <source>
        <dbReference type="EMBL" id="OAN38073.1"/>
    </source>
</evidence>
<dbReference type="InterPro" id="IPR001433">
    <property type="entry name" value="OxRdtase_FAD/NAD-bd"/>
</dbReference>
<dbReference type="RefSeq" id="WP_064281987.1">
    <property type="nucleotide sequence ID" value="NZ_LWCS01000022.1"/>
</dbReference>
<gene>
    <name evidence="5" type="ORF">A4X20_19670</name>
</gene>
<name>A0A178LUY9_MYCIR</name>
<dbReference type="InterPro" id="IPR050415">
    <property type="entry name" value="MRET"/>
</dbReference>
<dbReference type="STRING" id="912594.AWC12_03235"/>
<sequence length="352" mass="37921">MFTETLAKRVKPSALLDLLTGPHGVDRYTELVDPTWTRGQGRARVVEVRRTTPRSVTLTLAPNRAFTGFRAGQHINVSVDIDGRRRTRPYSPANGEGDRHIELTIGRHDGGLVSNHLYEHARRGMVVGVDSVGGDFTLNGSRDDKILFVSGGSGITPVMSMLRTLRSRRHAGEVVFIHYARSVHEACYRAELAEIARAMPNVTVLHGYTRETTGSDLEGRFSPAHAAMPDPDAVYACGPPPLVHAVREVFPNVESESFVPPDFTITESSGGTVSFTGAGVDVIDDGQPILTQAENAGLTPESGCRMGICFSCTRRKTSGAVRNVITGAVSSTEDEDVQICVSAPVGDVVIDL</sequence>
<evidence type="ECO:0000256" key="1">
    <source>
        <dbReference type="ARBA" id="ARBA00001974"/>
    </source>
</evidence>
<dbReference type="PROSITE" id="PS51384">
    <property type="entry name" value="FAD_FR"/>
    <property type="match status" value="1"/>
</dbReference>
<dbReference type="CDD" id="cd00207">
    <property type="entry name" value="fer2"/>
    <property type="match status" value="1"/>
</dbReference>
<dbReference type="CDD" id="cd06216">
    <property type="entry name" value="FNR_iron_sulfur_binding_2"/>
    <property type="match status" value="1"/>
</dbReference>
<dbReference type="GO" id="GO:0051537">
    <property type="term" value="F:2 iron, 2 sulfur cluster binding"/>
    <property type="evidence" value="ECO:0007669"/>
    <property type="project" value="UniProtKB-KW"/>
</dbReference>
<dbReference type="SUPFAM" id="SSF63380">
    <property type="entry name" value="Riboflavin synthase domain-like"/>
    <property type="match status" value="1"/>
</dbReference>
<reference evidence="5 6" key="1">
    <citation type="submission" date="2016-04" db="EMBL/GenBank/DDBJ databases">
        <title>Draft Genome Sequences of Staphylococcus capitis Strain H36, S. capitis Strain H65, S. cohnii Strain H62, S. hominis Strain H69, Mycobacterium iranicum Strain H39, Plantibacter sp. Strain H53, Pseudomonas oryzihabitans Strain H72, and Microbacterium sp. Strain H83, isolated from residential settings.</title>
        <authorList>
            <person name="Lymperopoulou D."/>
            <person name="Adams R.I."/>
            <person name="Lindow S."/>
            <person name="Coil D.A."/>
            <person name="Jospin G."/>
            <person name="Eisen J.A."/>
        </authorList>
    </citation>
    <scope>NUCLEOTIDE SEQUENCE [LARGE SCALE GENOMIC DNA]</scope>
    <source>
        <strain evidence="5 6">H39</strain>
    </source>
</reference>
<keyword evidence="2" id="KW-0001">2Fe-2S</keyword>
<dbReference type="InterPro" id="IPR008333">
    <property type="entry name" value="Cbr1-like_FAD-bd_dom"/>
</dbReference>
<dbReference type="PANTHER" id="PTHR47354">
    <property type="entry name" value="NADH OXIDOREDUCTASE HCR"/>
    <property type="match status" value="1"/>
</dbReference>
<dbReference type="Pfam" id="PF00111">
    <property type="entry name" value="Fer2"/>
    <property type="match status" value="1"/>
</dbReference>
<dbReference type="EMBL" id="LWCS01000022">
    <property type="protein sequence ID" value="OAN38073.1"/>
    <property type="molecule type" value="Genomic_DNA"/>
</dbReference>
<dbReference type="PANTHER" id="PTHR47354:SF3">
    <property type="entry name" value="OXIDOREDUCTASE-RELATED"/>
    <property type="match status" value="1"/>
</dbReference>
<dbReference type="SUPFAM" id="SSF54292">
    <property type="entry name" value="2Fe-2S ferredoxin-like"/>
    <property type="match status" value="1"/>
</dbReference>
<dbReference type="Gene3D" id="2.40.30.10">
    <property type="entry name" value="Translation factors"/>
    <property type="match status" value="1"/>
</dbReference>
<feature type="domain" description="FAD-binding FR-type" evidence="4">
    <location>
        <begin position="38"/>
        <end position="139"/>
    </location>
</feature>
<dbReference type="eggNOG" id="COG1018">
    <property type="taxonomic scope" value="Bacteria"/>
</dbReference>
<evidence type="ECO:0000256" key="3">
    <source>
        <dbReference type="ARBA" id="ARBA00023014"/>
    </source>
</evidence>
<dbReference type="InterPro" id="IPR036010">
    <property type="entry name" value="2Fe-2S_ferredoxin-like_sf"/>
</dbReference>
<dbReference type="GO" id="GO:0016491">
    <property type="term" value="F:oxidoreductase activity"/>
    <property type="evidence" value="ECO:0007669"/>
    <property type="project" value="InterPro"/>
</dbReference>
<evidence type="ECO:0000313" key="6">
    <source>
        <dbReference type="Proteomes" id="UP000078396"/>
    </source>
</evidence>
<accession>A0A178LUY9</accession>